<reference evidence="3" key="1">
    <citation type="journal article" date="2017" name="Nat. Commun.">
        <title>The North American bullfrog draft genome provides insight into hormonal regulation of long noncoding RNA.</title>
        <authorList>
            <person name="Hammond S.A."/>
            <person name="Warren R.L."/>
            <person name="Vandervalk B.P."/>
            <person name="Kucuk E."/>
            <person name="Khan H."/>
            <person name="Gibb E.A."/>
            <person name="Pandoh P."/>
            <person name="Kirk H."/>
            <person name="Zhao Y."/>
            <person name="Jones M."/>
            <person name="Mungall A.J."/>
            <person name="Coope R."/>
            <person name="Pleasance S."/>
            <person name="Moore R.A."/>
            <person name="Holt R.A."/>
            <person name="Round J.M."/>
            <person name="Ohora S."/>
            <person name="Walle B.V."/>
            <person name="Veldhoen N."/>
            <person name="Helbing C.C."/>
            <person name="Birol I."/>
        </authorList>
    </citation>
    <scope>NUCLEOTIDE SEQUENCE [LARGE SCALE GENOMIC DNA]</scope>
</reference>
<feature type="compositionally biased region" description="Low complexity" evidence="1">
    <location>
        <begin position="68"/>
        <end position="83"/>
    </location>
</feature>
<evidence type="ECO:0000256" key="1">
    <source>
        <dbReference type="SAM" id="MobiDB-lite"/>
    </source>
</evidence>
<dbReference type="EMBL" id="KV931919">
    <property type="protein sequence ID" value="PIO31948.1"/>
    <property type="molecule type" value="Genomic_DNA"/>
</dbReference>
<proteinExistence type="predicted"/>
<organism evidence="2 3">
    <name type="scientific">Aquarana catesbeiana</name>
    <name type="common">American bullfrog</name>
    <name type="synonym">Rana catesbeiana</name>
    <dbReference type="NCBI Taxonomy" id="8400"/>
    <lineage>
        <taxon>Eukaryota</taxon>
        <taxon>Metazoa</taxon>
        <taxon>Chordata</taxon>
        <taxon>Craniata</taxon>
        <taxon>Vertebrata</taxon>
        <taxon>Euteleostomi</taxon>
        <taxon>Amphibia</taxon>
        <taxon>Batrachia</taxon>
        <taxon>Anura</taxon>
        <taxon>Neobatrachia</taxon>
        <taxon>Ranoidea</taxon>
        <taxon>Ranidae</taxon>
        <taxon>Aquarana</taxon>
    </lineage>
</organism>
<protein>
    <submittedName>
        <fullName evidence="2">Uncharacterized protein</fullName>
    </submittedName>
</protein>
<keyword evidence="3" id="KW-1185">Reference proteome</keyword>
<feature type="region of interest" description="Disordered" evidence="1">
    <location>
        <begin position="31"/>
        <end position="91"/>
    </location>
</feature>
<evidence type="ECO:0000313" key="2">
    <source>
        <dbReference type="EMBL" id="PIO31948.1"/>
    </source>
</evidence>
<name>A0A2G9RVK4_AQUCT</name>
<gene>
    <name evidence="2" type="ORF">AB205_0219200</name>
</gene>
<dbReference type="AlphaFoldDB" id="A0A2G9RVK4"/>
<evidence type="ECO:0000313" key="3">
    <source>
        <dbReference type="Proteomes" id="UP000228934"/>
    </source>
</evidence>
<accession>A0A2G9RVK4</accession>
<dbReference type="Proteomes" id="UP000228934">
    <property type="component" value="Unassembled WGS sequence"/>
</dbReference>
<sequence length="91" mass="9811">MAGRVSRVPLCKRSWSLCTCVSPALLCGGRGEGTGARRVLPRVPQGDPRRAIAGVPPPRRTPEHHQRQLLPGPGRGQLLPGPLHFLDQRPG</sequence>